<sequence length="92" mass="10172">MTTIFSRFLWSLAHHDAPTRPFVLGGRCPCVEGTHSYGVVSEEHFPQLTLRRYLCTCEGCTDCDARQVRVFPPAAEHGDPGGEAPVWTARPA</sequence>
<dbReference type="EMBL" id="BJFL01000003">
    <property type="protein sequence ID" value="GDY29536.1"/>
    <property type="molecule type" value="Genomic_DNA"/>
</dbReference>
<evidence type="ECO:0000313" key="1">
    <source>
        <dbReference type="EMBL" id="GDY29536.1"/>
    </source>
</evidence>
<accession>A0A4D4J4S6</accession>
<reference evidence="2" key="1">
    <citation type="submission" date="2019-04" db="EMBL/GenBank/DDBJ databases">
        <title>Draft genome sequence of Pseudonocardiaceae bacterium SL3-2-4.</title>
        <authorList>
            <person name="Ningsih F."/>
            <person name="Yokota A."/>
            <person name="Sakai Y."/>
            <person name="Nanatani K."/>
            <person name="Yabe S."/>
            <person name="Oetari A."/>
            <person name="Sjamsuridzal W."/>
        </authorList>
    </citation>
    <scope>NUCLEOTIDE SEQUENCE [LARGE SCALE GENOMIC DNA]</scope>
    <source>
        <strain evidence="2">SL3-2-4</strain>
    </source>
</reference>
<comment type="caution">
    <text evidence="1">The sequence shown here is derived from an EMBL/GenBank/DDBJ whole genome shotgun (WGS) entry which is preliminary data.</text>
</comment>
<keyword evidence="2" id="KW-1185">Reference proteome</keyword>
<protein>
    <submittedName>
        <fullName evidence="1">Uncharacterized protein</fullName>
    </submittedName>
</protein>
<gene>
    <name evidence="1" type="ORF">GTS_11690</name>
</gene>
<proteinExistence type="predicted"/>
<dbReference type="RefSeq" id="WP_137812673.1">
    <property type="nucleotide sequence ID" value="NZ_BJFL01000003.1"/>
</dbReference>
<dbReference type="Proteomes" id="UP000298860">
    <property type="component" value="Unassembled WGS sequence"/>
</dbReference>
<organism evidence="1 2">
    <name type="scientific">Gandjariella thermophila</name>
    <dbReference type="NCBI Taxonomy" id="1931992"/>
    <lineage>
        <taxon>Bacteria</taxon>
        <taxon>Bacillati</taxon>
        <taxon>Actinomycetota</taxon>
        <taxon>Actinomycetes</taxon>
        <taxon>Pseudonocardiales</taxon>
        <taxon>Pseudonocardiaceae</taxon>
        <taxon>Gandjariella</taxon>
    </lineage>
</organism>
<dbReference type="OrthoDB" id="470139at2"/>
<name>A0A4D4J4S6_9PSEU</name>
<dbReference type="AlphaFoldDB" id="A0A4D4J4S6"/>
<evidence type="ECO:0000313" key="2">
    <source>
        <dbReference type="Proteomes" id="UP000298860"/>
    </source>
</evidence>